<dbReference type="InterPro" id="IPR029063">
    <property type="entry name" value="SAM-dependent_MTases_sf"/>
</dbReference>
<name>A0A1W6MMY7_9FLAO</name>
<dbReference type="GO" id="GO:0008168">
    <property type="term" value="F:methyltransferase activity"/>
    <property type="evidence" value="ECO:0007669"/>
    <property type="project" value="UniProtKB-KW"/>
</dbReference>
<dbReference type="Pfam" id="PF13847">
    <property type="entry name" value="Methyltransf_31"/>
    <property type="match status" value="1"/>
</dbReference>
<evidence type="ECO:0000259" key="1">
    <source>
        <dbReference type="Pfam" id="PF13847"/>
    </source>
</evidence>
<keyword evidence="2" id="KW-0489">Methyltransferase</keyword>
<keyword evidence="3" id="KW-1185">Reference proteome</keyword>
<dbReference type="InterPro" id="IPR025714">
    <property type="entry name" value="Methyltranfer_dom"/>
</dbReference>
<keyword evidence="2" id="KW-0808">Transferase</keyword>
<organism evidence="2 3">
    <name type="scientific">Nonlabens spongiae</name>
    <dbReference type="NCBI Taxonomy" id="331648"/>
    <lineage>
        <taxon>Bacteria</taxon>
        <taxon>Pseudomonadati</taxon>
        <taxon>Bacteroidota</taxon>
        <taxon>Flavobacteriia</taxon>
        <taxon>Flavobacteriales</taxon>
        <taxon>Flavobacteriaceae</taxon>
        <taxon>Nonlabens</taxon>
    </lineage>
</organism>
<evidence type="ECO:0000313" key="3">
    <source>
        <dbReference type="Proteomes" id="UP000193431"/>
    </source>
</evidence>
<reference evidence="2 3" key="1">
    <citation type="submission" date="2016-11" db="EMBL/GenBank/DDBJ databases">
        <title>Trade-off between light-utilization and light-protection in marine flavobacteria.</title>
        <authorList>
            <person name="Kumagai Y."/>
        </authorList>
    </citation>
    <scope>NUCLEOTIDE SEQUENCE [LARGE SCALE GENOMIC DNA]</scope>
    <source>
        <strain evidence="2 3">JCM 13191</strain>
    </source>
</reference>
<proteinExistence type="predicted"/>
<dbReference type="CDD" id="cd02440">
    <property type="entry name" value="AdoMet_MTases"/>
    <property type="match status" value="1"/>
</dbReference>
<dbReference type="PANTHER" id="PTHR12843">
    <property type="entry name" value="PROTEIN-LYSINE N-METHYLTRANSFERASE METTL10"/>
    <property type="match status" value="1"/>
</dbReference>
<accession>A0A1W6MMY7</accession>
<dbReference type="GO" id="GO:0032259">
    <property type="term" value="P:methylation"/>
    <property type="evidence" value="ECO:0007669"/>
    <property type="project" value="UniProtKB-KW"/>
</dbReference>
<dbReference type="OrthoDB" id="9788660at2"/>
<dbReference type="EMBL" id="CP019344">
    <property type="protein sequence ID" value="ARN78960.1"/>
    <property type="molecule type" value="Genomic_DNA"/>
</dbReference>
<feature type="domain" description="Methyltransferase" evidence="1">
    <location>
        <begin position="41"/>
        <end position="181"/>
    </location>
</feature>
<protein>
    <submittedName>
        <fullName evidence="2">SAM-dependent methyltransferase</fullName>
    </submittedName>
</protein>
<dbReference type="STRING" id="331648.BST97_13715"/>
<evidence type="ECO:0000313" key="2">
    <source>
        <dbReference type="EMBL" id="ARN78960.1"/>
    </source>
</evidence>
<gene>
    <name evidence="2" type="ORF">BST97_13715</name>
</gene>
<dbReference type="Proteomes" id="UP000193431">
    <property type="component" value="Chromosome"/>
</dbReference>
<sequence length="215" mass="24898">MKFDRKKHWETVYETKNPDQVSWTQEIPKTSLEFIRSFKLNKDARIIDIGGGDSKLVDYLLEEEYKNITVLDISEKAIAKAKKRLGEKASKVNWIVSDIIEFEPDTSFDVWHDRATFHFLTTDDQIKKYIKIASKFVRGYLIIGTFSQNGPKKCSGLEIKQYNEEELTSELKKGFDKIRCVTEGHTTPFNTIQNFLFCSFKRQLTVKPAIPSPTS</sequence>
<dbReference type="AlphaFoldDB" id="A0A1W6MMY7"/>
<dbReference type="SUPFAM" id="SSF53335">
    <property type="entry name" value="S-adenosyl-L-methionine-dependent methyltransferases"/>
    <property type="match status" value="1"/>
</dbReference>
<dbReference type="PANTHER" id="PTHR12843:SF5">
    <property type="entry name" value="EEF1A LYSINE METHYLTRANSFERASE 2"/>
    <property type="match status" value="1"/>
</dbReference>
<dbReference type="Gene3D" id="3.40.50.150">
    <property type="entry name" value="Vaccinia Virus protein VP39"/>
    <property type="match status" value="1"/>
</dbReference>
<dbReference type="RefSeq" id="WP_085767761.1">
    <property type="nucleotide sequence ID" value="NZ_CP019344.1"/>
</dbReference>